<feature type="transmembrane region" description="Helical" evidence="2">
    <location>
        <begin position="162"/>
        <end position="181"/>
    </location>
</feature>
<dbReference type="PANTHER" id="PTHR35394:SF5">
    <property type="entry name" value="DUF3176 DOMAIN-CONTAINING PROTEIN"/>
    <property type="match status" value="1"/>
</dbReference>
<evidence type="ECO:0000256" key="1">
    <source>
        <dbReference type="SAM" id="MobiDB-lite"/>
    </source>
</evidence>
<dbReference type="OrthoDB" id="5376804at2759"/>
<gene>
    <name evidence="3" type="ORF">CGGC5_v001802</name>
</gene>
<feature type="transmembrane region" description="Helical" evidence="2">
    <location>
        <begin position="120"/>
        <end position="142"/>
    </location>
</feature>
<reference evidence="3 4" key="1">
    <citation type="submission" date="2012-08" db="EMBL/GenBank/DDBJ databases">
        <authorList>
            <person name="Gan P.H.P."/>
            <person name="Ikeda K."/>
            <person name="Irieda H."/>
            <person name="Narusaka M."/>
            <person name="O'Connell R.J."/>
            <person name="Narusaka Y."/>
            <person name="Takano Y."/>
            <person name="Kubo Y."/>
            <person name="Shirasu K."/>
        </authorList>
    </citation>
    <scope>NUCLEOTIDE SEQUENCE [LARGE SCALE GENOMIC DNA]</scope>
    <source>
        <strain evidence="3 4">Nara gc5</strain>
    </source>
</reference>
<comment type="caution">
    <text evidence="3">The sequence shown here is derived from an EMBL/GenBank/DDBJ whole genome shotgun (WGS) entry which is preliminary data.</text>
</comment>
<dbReference type="GeneID" id="43608106"/>
<dbReference type="AlphaFoldDB" id="A0A7J6JP45"/>
<sequence length="583" mass="62370">MDDEGIARNPAQRIARKPVPTHNTEAANEPLIDTAIRRDSVHEGSDAAINNDHGLEPQESGSSSHEPKGAGAEPRRSTRSLSILKDWWQEILWCIISLIAFAALVLVLKEFNQKPLPRWPSGITLNTIIAALSTIARTAFLIPVSEGLSQSNLGLLVRTKGWIVGILSALLLASAIATSTLTQFTVTYPSRNVTITSEGSAAAWRTPYYFWETAHQNSIRSIMAAPARGISKGLFSPVTEPISFKAPQCSTSNCTWPQFSTLAVCHHVTNVTHLAEIAVPERNQAPGTNISLTNGIALGVTHGYSTVLIEPGPTLSYKGTQMEEASLYNYFAIHGPGSGRKEVHVSEVILHWCINTYNAAVTNNNISVKRVMSHTEVSSGDIEWPNGGSGNISYLTSPLDAGNKYIFGGTGAAGIRTLLNDSLPSLTVDVGSNSIKDGSAMLLQGIRHAGNWQDAVGGMARNIAMGLTNSLLGANSNVIGEALQSEVYVDVHWPWLALLAAQTLFSIIFLVLVVVETATSDIAVVKSSTLPAIFAINARGKAEMESRFQGGESAVDKDDHRLVPSGIGGELRKTGGKWLLAGK</sequence>
<protein>
    <submittedName>
        <fullName evidence="3">Uncharacterized protein</fullName>
    </submittedName>
</protein>
<dbReference type="Pfam" id="PF11374">
    <property type="entry name" value="DUF3176"/>
    <property type="match status" value="1"/>
</dbReference>
<keyword evidence="2" id="KW-0472">Membrane</keyword>
<accession>A0A7J6JP45</accession>
<feature type="compositionally biased region" description="Basic and acidic residues" evidence="1">
    <location>
        <begin position="65"/>
        <end position="75"/>
    </location>
</feature>
<dbReference type="RefSeq" id="XP_031879404.1">
    <property type="nucleotide sequence ID" value="XM_032023933.1"/>
</dbReference>
<evidence type="ECO:0000313" key="3">
    <source>
        <dbReference type="EMBL" id="KAF4491502.1"/>
    </source>
</evidence>
<organism evidence="3 4">
    <name type="scientific">Colletotrichum fructicola (strain Nara gc5)</name>
    <name type="common">Anthracnose fungus</name>
    <name type="synonym">Colletotrichum gloeosporioides (strain Nara gc5)</name>
    <dbReference type="NCBI Taxonomy" id="1213859"/>
    <lineage>
        <taxon>Eukaryota</taxon>
        <taxon>Fungi</taxon>
        <taxon>Dikarya</taxon>
        <taxon>Ascomycota</taxon>
        <taxon>Pezizomycotina</taxon>
        <taxon>Sordariomycetes</taxon>
        <taxon>Hypocreomycetidae</taxon>
        <taxon>Glomerellales</taxon>
        <taxon>Glomerellaceae</taxon>
        <taxon>Colletotrichum</taxon>
        <taxon>Colletotrichum gloeosporioides species complex</taxon>
    </lineage>
</organism>
<feature type="transmembrane region" description="Helical" evidence="2">
    <location>
        <begin position="87"/>
        <end position="108"/>
    </location>
</feature>
<keyword evidence="2" id="KW-0812">Transmembrane</keyword>
<dbReference type="EMBL" id="ANPB02000001">
    <property type="protein sequence ID" value="KAF4491502.1"/>
    <property type="molecule type" value="Genomic_DNA"/>
</dbReference>
<evidence type="ECO:0000313" key="4">
    <source>
        <dbReference type="Proteomes" id="UP000011096"/>
    </source>
</evidence>
<keyword evidence="4" id="KW-1185">Reference proteome</keyword>
<keyword evidence="2" id="KW-1133">Transmembrane helix</keyword>
<reference evidence="3 4" key="2">
    <citation type="submission" date="2020-04" db="EMBL/GenBank/DDBJ databases">
        <title>Genome sequencing and assembly of multiple isolates from the Colletotrichum gloeosporioides species complex.</title>
        <authorList>
            <person name="Gan P."/>
            <person name="Shirasu K."/>
        </authorList>
    </citation>
    <scope>NUCLEOTIDE SEQUENCE [LARGE SCALE GENOMIC DNA]</scope>
    <source>
        <strain evidence="3 4">Nara gc5</strain>
    </source>
</reference>
<dbReference type="InParanoid" id="A0A7J6JP45"/>
<feature type="transmembrane region" description="Helical" evidence="2">
    <location>
        <begin position="495"/>
        <end position="515"/>
    </location>
</feature>
<dbReference type="InterPro" id="IPR021514">
    <property type="entry name" value="DUF3176"/>
</dbReference>
<name>A0A7J6JP45_COLFN</name>
<feature type="compositionally biased region" description="Basic and acidic residues" evidence="1">
    <location>
        <begin position="35"/>
        <end position="45"/>
    </location>
</feature>
<evidence type="ECO:0000256" key="2">
    <source>
        <dbReference type="SAM" id="Phobius"/>
    </source>
</evidence>
<feature type="region of interest" description="Disordered" evidence="1">
    <location>
        <begin position="1"/>
        <end position="75"/>
    </location>
</feature>
<dbReference type="PANTHER" id="PTHR35394">
    <property type="entry name" value="DUF3176 DOMAIN-CONTAINING PROTEIN"/>
    <property type="match status" value="1"/>
</dbReference>
<dbReference type="Proteomes" id="UP000011096">
    <property type="component" value="Unassembled WGS sequence"/>
</dbReference>
<proteinExistence type="predicted"/>